<dbReference type="CDD" id="cd06529">
    <property type="entry name" value="S24_LexA-like"/>
    <property type="match status" value="1"/>
</dbReference>
<evidence type="ECO:0000313" key="6">
    <source>
        <dbReference type="Proteomes" id="UP000574276"/>
    </source>
</evidence>
<dbReference type="EMBL" id="JACEGA010000001">
    <property type="protein sequence ID" value="MBB2183517.1"/>
    <property type="molecule type" value="Genomic_DNA"/>
</dbReference>
<dbReference type="InterPro" id="IPR001387">
    <property type="entry name" value="Cro/C1-type_HTH"/>
</dbReference>
<dbReference type="InterPro" id="IPR010982">
    <property type="entry name" value="Lambda_DNA-bd_dom_sf"/>
</dbReference>
<proteinExistence type="predicted"/>
<dbReference type="RefSeq" id="WP_228353165.1">
    <property type="nucleotide sequence ID" value="NZ_JACEGA010000001.1"/>
</dbReference>
<feature type="domain" description="HTH cro/C1-type" evidence="4">
    <location>
        <begin position="8"/>
        <end position="66"/>
    </location>
</feature>
<dbReference type="AlphaFoldDB" id="A0A839K2A6"/>
<dbReference type="InterPro" id="IPR015927">
    <property type="entry name" value="Peptidase_S24_S26A/B/C"/>
</dbReference>
<dbReference type="SUPFAM" id="SSF51306">
    <property type="entry name" value="LexA/Signal peptidase"/>
    <property type="match status" value="1"/>
</dbReference>
<evidence type="ECO:0000313" key="5">
    <source>
        <dbReference type="EMBL" id="MBB2183517.1"/>
    </source>
</evidence>
<dbReference type="CDD" id="cd00093">
    <property type="entry name" value="HTH_XRE"/>
    <property type="match status" value="1"/>
</dbReference>
<sequence>MKQIGKKLSEIRIEKGLSQPELADCLTSIGITTTGQKISKWETDYSVPNAYQFLGLCNVLDIRDVLETFEIKDNPLSQLDKAGKQKVEEYVDLLILSGKYNKKSATVIPFTRQIKLFDIPVSAGTGQFLDSDAYELIDIGSEVPDSADFGLRISGNSMEPEYIDGQIVWVHQQDVLNDGEIGIFGYDNNAYCKKLSLTTAGTKLISLNSEYSPIEVQKNGVLHVFGKVVGKKGVYENA</sequence>
<keyword evidence="3" id="KW-0804">Transcription</keyword>
<gene>
    <name evidence="5" type="ORF">H0486_11580</name>
</gene>
<dbReference type="PANTHER" id="PTHR40661">
    <property type="match status" value="1"/>
</dbReference>
<keyword evidence="6" id="KW-1185">Reference proteome</keyword>
<dbReference type="SUPFAM" id="SSF47413">
    <property type="entry name" value="lambda repressor-like DNA-binding domains"/>
    <property type="match status" value="1"/>
</dbReference>
<name>A0A839K2A6_9FIRM</name>
<reference evidence="5 6" key="1">
    <citation type="submission" date="2020-07" db="EMBL/GenBank/DDBJ databases">
        <title>Characterization and genome sequencing of isolate MD1, a novel member within the family Lachnospiraceae.</title>
        <authorList>
            <person name="Rettenmaier R."/>
            <person name="Di Bello L."/>
            <person name="Zinser C."/>
            <person name="Scheitz K."/>
            <person name="Liebl W."/>
            <person name="Zverlov V."/>
        </authorList>
    </citation>
    <scope>NUCLEOTIDE SEQUENCE [LARGE SCALE GENOMIC DNA]</scope>
    <source>
        <strain evidence="5 6">MD1</strain>
    </source>
</reference>
<dbReference type="Proteomes" id="UP000574276">
    <property type="component" value="Unassembled WGS sequence"/>
</dbReference>
<dbReference type="PROSITE" id="PS50943">
    <property type="entry name" value="HTH_CROC1"/>
    <property type="match status" value="1"/>
</dbReference>
<evidence type="ECO:0000256" key="1">
    <source>
        <dbReference type="ARBA" id="ARBA00023015"/>
    </source>
</evidence>
<organism evidence="5 6">
    <name type="scientific">Variimorphobacter saccharofermentans</name>
    <dbReference type="NCBI Taxonomy" id="2755051"/>
    <lineage>
        <taxon>Bacteria</taxon>
        <taxon>Bacillati</taxon>
        <taxon>Bacillota</taxon>
        <taxon>Clostridia</taxon>
        <taxon>Lachnospirales</taxon>
        <taxon>Lachnospiraceae</taxon>
        <taxon>Variimorphobacter</taxon>
    </lineage>
</organism>
<evidence type="ECO:0000259" key="4">
    <source>
        <dbReference type="PROSITE" id="PS50943"/>
    </source>
</evidence>
<evidence type="ECO:0000256" key="2">
    <source>
        <dbReference type="ARBA" id="ARBA00023125"/>
    </source>
</evidence>
<dbReference type="Gene3D" id="2.10.109.10">
    <property type="entry name" value="Umud Fragment, subunit A"/>
    <property type="match status" value="1"/>
</dbReference>
<comment type="caution">
    <text evidence="5">The sequence shown here is derived from an EMBL/GenBank/DDBJ whole genome shotgun (WGS) entry which is preliminary data.</text>
</comment>
<protein>
    <submittedName>
        <fullName evidence="5">LexA family transcriptional regulator</fullName>
    </submittedName>
</protein>
<keyword evidence="1" id="KW-0805">Transcription regulation</keyword>
<evidence type="ECO:0000256" key="3">
    <source>
        <dbReference type="ARBA" id="ARBA00023163"/>
    </source>
</evidence>
<keyword evidence="2" id="KW-0238">DNA-binding</keyword>
<dbReference type="InterPro" id="IPR039418">
    <property type="entry name" value="LexA-like"/>
</dbReference>
<dbReference type="Pfam" id="PF00717">
    <property type="entry name" value="Peptidase_S24"/>
    <property type="match status" value="1"/>
</dbReference>
<dbReference type="InterPro" id="IPR036286">
    <property type="entry name" value="LexA/Signal_pep-like_sf"/>
</dbReference>
<dbReference type="PANTHER" id="PTHR40661:SF1">
    <property type="entry name" value="HTH CRO_C1-TYPE DOMAIN-CONTAINING PROTEIN"/>
    <property type="match status" value="1"/>
</dbReference>
<dbReference type="Gene3D" id="1.10.260.40">
    <property type="entry name" value="lambda repressor-like DNA-binding domains"/>
    <property type="match status" value="1"/>
</dbReference>
<accession>A0A839K2A6</accession>
<dbReference type="GO" id="GO:0003677">
    <property type="term" value="F:DNA binding"/>
    <property type="evidence" value="ECO:0007669"/>
    <property type="project" value="UniProtKB-KW"/>
</dbReference>